<comment type="caution">
    <text evidence="1">The sequence shown here is derived from an EMBL/GenBank/DDBJ whole genome shotgun (WGS) entry which is preliminary data.</text>
</comment>
<accession>A0ABQ8BMV2</accession>
<organism evidence="1 2">
    <name type="scientific">Brassica napus</name>
    <name type="common">Rape</name>
    <dbReference type="NCBI Taxonomy" id="3708"/>
    <lineage>
        <taxon>Eukaryota</taxon>
        <taxon>Viridiplantae</taxon>
        <taxon>Streptophyta</taxon>
        <taxon>Embryophyta</taxon>
        <taxon>Tracheophyta</taxon>
        <taxon>Spermatophyta</taxon>
        <taxon>Magnoliopsida</taxon>
        <taxon>eudicotyledons</taxon>
        <taxon>Gunneridae</taxon>
        <taxon>Pentapetalae</taxon>
        <taxon>rosids</taxon>
        <taxon>malvids</taxon>
        <taxon>Brassicales</taxon>
        <taxon>Brassicaceae</taxon>
        <taxon>Brassiceae</taxon>
        <taxon>Brassica</taxon>
    </lineage>
</organism>
<evidence type="ECO:0000313" key="2">
    <source>
        <dbReference type="Proteomes" id="UP000824890"/>
    </source>
</evidence>
<protein>
    <submittedName>
        <fullName evidence="1">Uncharacterized protein</fullName>
    </submittedName>
</protein>
<sequence length="150" mass="17629">MTYENDTKLMRLFEKSRKKLRPGLWRMRSEGKHCPQQIKPPLTASLKCNMGTWELRFKINKMEEAMNDECIIGVITRPKRWPSFKFLSSEILEPWMGIDKEDKNINRGLITLSKVNQKWRTQSYVANDAPHWLQKGLDDEKVSPSTRSSC</sequence>
<dbReference type="Proteomes" id="UP000824890">
    <property type="component" value="Unassembled WGS sequence"/>
</dbReference>
<evidence type="ECO:0000313" key="1">
    <source>
        <dbReference type="EMBL" id="KAH0906135.1"/>
    </source>
</evidence>
<reference evidence="1 2" key="1">
    <citation type="submission" date="2021-05" db="EMBL/GenBank/DDBJ databases">
        <title>Genome Assembly of Synthetic Allotetraploid Brassica napus Reveals Homoeologous Exchanges between Subgenomes.</title>
        <authorList>
            <person name="Davis J.T."/>
        </authorList>
    </citation>
    <scope>NUCLEOTIDE SEQUENCE [LARGE SCALE GENOMIC DNA]</scope>
    <source>
        <strain evidence="2">cv. Da-Ae</strain>
        <tissue evidence="1">Seedling</tissue>
    </source>
</reference>
<proteinExistence type="predicted"/>
<name>A0ABQ8BMV2_BRANA</name>
<keyword evidence="2" id="KW-1185">Reference proteome</keyword>
<dbReference type="EMBL" id="JAGKQM010000010">
    <property type="protein sequence ID" value="KAH0906135.1"/>
    <property type="molecule type" value="Genomic_DNA"/>
</dbReference>
<gene>
    <name evidence="1" type="ORF">HID58_037962</name>
</gene>